<feature type="transmembrane region" description="Helical" evidence="1">
    <location>
        <begin position="83"/>
        <end position="103"/>
    </location>
</feature>
<feature type="transmembrane region" description="Helical" evidence="1">
    <location>
        <begin position="278"/>
        <end position="298"/>
    </location>
</feature>
<dbReference type="InterPro" id="IPR039672">
    <property type="entry name" value="MFS_2"/>
</dbReference>
<dbReference type="STRING" id="519441.Smon_1309"/>
<dbReference type="KEGG" id="smf:Smon_1309"/>
<dbReference type="HOGENOM" id="CLU_042905_0_0_0"/>
<dbReference type="EMBL" id="CP001779">
    <property type="protein sequence ID" value="ACZ01759.1"/>
    <property type="molecule type" value="Genomic_DNA"/>
</dbReference>
<organism evidence="2 3">
    <name type="scientific">Streptobacillus moniliformis (strain ATCC 14647 / DSM 12112 / NCTC 10651 / 9901)</name>
    <dbReference type="NCBI Taxonomy" id="519441"/>
    <lineage>
        <taxon>Bacteria</taxon>
        <taxon>Fusobacteriati</taxon>
        <taxon>Fusobacteriota</taxon>
        <taxon>Fusobacteriia</taxon>
        <taxon>Fusobacteriales</taxon>
        <taxon>Leptotrichiaceae</taxon>
        <taxon>Streptobacillus</taxon>
    </lineage>
</organism>
<dbReference type="GO" id="GO:0015293">
    <property type="term" value="F:symporter activity"/>
    <property type="evidence" value="ECO:0007669"/>
    <property type="project" value="InterPro"/>
</dbReference>
<dbReference type="RefSeq" id="WP_012859305.1">
    <property type="nucleotide sequence ID" value="NC_013515.1"/>
</dbReference>
<evidence type="ECO:0000313" key="2">
    <source>
        <dbReference type="EMBL" id="ACZ01759.1"/>
    </source>
</evidence>
<protein>
    <submittedName>
        <fullName evidence="2">Na+/melibiose symporter and related transporter-like protein</fullName>
    </submittedName>
</protein>
<dbReference type="GeneID" id="29673750"/>
<feature type="transmembrane region" description="Helical" evidence="1">
    <location>
        <begin position="26"/>
        <end position="49"/>
    </location>
</feature>
<dbReference type="GO" id="GO:0005886">
    <property type="term" value="C:plasma membrane"/>
    <property type="evidence" value="ECO:0007669"/>
    <property type="project" value="TreeGrafter"/>
</dbReference>
<dbReference type="AlphaFoldDB" id="D1AVJ9"/>
<dbReference type="PANTHER" id="PTHR11328:SF28">
    <property type="entry name" value="MAJOR FACILITATOR SUPERFAMILY DOMAIN-CONTAINING PROTEIN 12"/>
    <property type="match status" value="1"/>
</dbReference>
<feature type="transmembrane region" description="Helical" evidence="1">
    <location>
        <begin position="393"/>
        <end position="418"/>
    </location>
</feature>
<sequence length="481" mass="53656">MENIKYNRAKIWQIALFSLNNTATNIFFALTFYLGYFATGFMGVATVFISNILTTMRIFDGITDPLVGYLIDRTNGKFGKFRPYMIMGNIIMAITMTLIYIVTPTLPENMRFPFFLVVYVIYILGYTCQTAVTKAGQACITNDPKQRPLFSSFEGGYTLVFLSLILPTYVNGYLLPKYGNAFTLELFREFVFTFMFASAILTILSVIGIYQKDRLEFFGTGEVKSNIKFRDYVDIIKNNRAIQTLIVAASTDKIALTTAGNAAVGIMVYGIIMGDNTLQSKLALITIIPAFILLQYFAQYSRKLGIRKGMITTAWGAIITYMLLFLLFQFGDPTKISANNLFGFETLAFIALWCIGRGLIGASGGLTINAIADCSDYETYRTGKYVPGMMGTLFSFVDKIISSISTTIIGVVIAMIGYTNGFPKIGDVNTPQLFYAAMFLFLGLPILGWIASVISLKFYPLTAEKMEEIQKHISDLKNSKR</sequence>
<feature type="transmembrane region" description="Helical" evidence="1">
    <location>
        <begin position="433"/>
        <end position="456"/>
    </location>
</feature>
<feature type="transmembrane region" description="Helical" evidence="1">
    <location>
        <begin position="149"/>
        <end position="170"/>
    </location>
</feature>
<dbReference type="Gene3D" id="1.20.1250.20">
    <property type="entry name" value="MFS general substrate transporter like domains"/>
    <property type="match status" value="1"/>
</dbReference>
<dbReference type="SUPFAM" id="SSF103473">
    <property type="entry name" value="MFS general substrate transporter"/>
    <property type="match status" value="1"/>
</dbReference>
<proteinExistence type="predicted"/>
<gene>
    <name evidence="2" type="ordered locus">Smon_1309</name>
</gene>
<keyword evidence="1" id="KW-0812">Transmembrane</keyword>
<evidence type="ECO:0000256" key="1">
    <source>
        <dbReference type="SAM" id="Phobius"/>
    </source>
</evidence>
<dbReference type="PANTHER" id="PTHR11328">
    <property type="entry name" value="MAJOR FACILITATOR SUPERFAMILY DOMAIN-CONTAINING PROTEIN"/>
    <property type="match status" value="1"/>
</dbReference>
<dbReference type="InterPro" id="IPR036259">
    <property type="entry name" value="MFS_trans_sf"/>
</dbReference>
<evidence type="ECO:0000313" key="3">
    <source>
        <dbReference type="Proteomes" id="UP000002072"/>
    </source>
</evidence>
<dbReference type="Proteomes" id="UP000002072">
    <property type="component" value="Chromosome"/>
</dbReference>
<feature type="transmembrane region" description="Helical" evidence="1">
    <location>
        <begin position="190"/>
        <end position="210"/>
    </location>
</feature>
<keyword evidence="3" id="KW-1185">Reference proteome</keyword>
<feature type="transmembrane region" description="Helical" evidence="1">
    <location>
        <begin position="310"/>
        <end position="330"/>
    </location>
</feature>
<dbReference type="GO" id="GO:0008643">
    <property type="term" value="P:carbohydrate transport"/>
    <property type="evidence" value="ECO:0007669"/>
    <property type="project" value="InterPro"/>
</dbReference>
<dbReference type="Pfam" id="PF13347">
    <property type="entry name" value="MFS_2"/>
    <property type="match status" value="1"/>
</dbReference>
<name>D1AVJ9_STRM9</name>
<accession>D1AVJ9</accession>
<keyword evidence="1" id="KW-0472">Membrane</keyword>
<feature type="transmembrane region" description="Helical" evidence="1">
    <location>
        <begin position="109"/>
        <end position="128"/>
    </location>
</feature>
<dbReference type="eggNOG" id="COG2211">
    <property type="taxonomic scope" value="Bacteria"/>
</dbReference>
<feature type="transmembrane region" description="Helical" evidence="1">
    <location>
        <begin position="254"/>
        <end position="272"/>
    </location>
</feature>
<feature type="transmembrane region" description="Helical" evidence="1">
    <location>
        <begin position="350"/>
        <end position="372"/>
    </location>
</feature>
<dbReference type="OrthoDB" id="9764596at2"/>
<reference evidence="2 3" key="1">
    <citation type="journal article" date="2009" name="Stand. Genomic Sci.">
        <title>Complete genome sequence of Streptobacillus moniliformis type strain (9901T).</title>
        <authorList>
            <person name="Nolan M."/>
            <person name="Gronow S."/>
            <person name="Lapidus A."/>
            <person name="Ivanova N."/>
            <person name="Copeland A."/>
            <person name="Lucas S."/>
            <person name="Del Rio T.G."/>
            <person name="Chen F."/>
            <person name="Tice H."/>
            <person name="Pitluck S."/>
            <person name="Cheng J.F."/>
            <person name="Sims D."/>
            <person name="Meincke L."/>
            <person name="Bruce D."/>
            <person name="Goodwin L."/>
            <person name="Brettin T."/>
            <person name="Han C."/>
            <person name="Detter J.C."/>
            <person name="Ovchinikova G."/>
            <person name="Pati A."/>
            <person name="Mavromatis K."/>
            <person name="Mikhailova N."/>
            <person name="Chen A."/>
            <person name="Palaniappan K."/>
            <person name="Land M."/>
            <person name="Hauser L."/>
            <person name="Chang Y.J."/>
            <person name="Jeffries C.D."/>
            <person name="Rohde M."/>
            <person name="Sproer C."/>
            <person name="Goker M."/>
            <person name="Bristow J."/>
            <person name="Eisen J.A."/>
            <person name="Markowitz V."/>
            <person name="Hugenholtz P."/>
            <person name="Kyrpides N.C."/>
            <person name="Klenk H.P."/>
            <person name="Chain P."/>
        </authorList>
    </citation>
    <scope>NUCLEOTIDE SEQUENCE [LARGE SCALE GENOMIC DNA]</scope>
    <source>
        <strain evidence="3">ATCC 14647 / DSM 12112 / NCTC 10651 / 9901</strain>
    </source>
</reference>
<keyword evidence="1" id="KW-1133">Transmembrane helix</keyword>